<evidence type="ECO:0000256" key="3">
    <source>
        <dbReference type="ARBA" id="ARBA00023069"/>
    </source>
</evidence>
<dbReference type="CDD" id="cd22963">
    <property type="entry name" value="DD_CrRSP4-like"/>
    <property type="match status" value="1"/>
</dbReference>
<dbReference type="GO" id="GO:0001534">
    <property type="term" value="C:radial spoke"/>
    <property type="evidence" value="ECO:0007669"/>
    <property type="project" value="InterPro"/>
</dbReference>
<keyword evidence="4" id="KW-0206">Cytoskeleton</keyword>
<proteinExistence type="predicted"/>
<evidence type="ECO:0000256" key="7">
    <source>
        <dbReference type="SAM" id="SignalP"/>
    </source>
</evidence>
<dbReference type="EMBL" id="KZ996812">
    <property type="protein sequence ID" value="RKO88294.1"/>
    <property type="molecule type" value="Genomic_DNA"/>
</dbReference>
<gene>
    <name evidence="8" type="ORF">BDK51DRAFT_36610</name>
</gene>
<evidence type="ECO:0000256" key="5">
    <source>
        <dbReference type="ARBA" id="ARBA00023273"/>
    </source>
</evidence>
<dbReference type="GO" id="GO:0035082">
    <property type="term" value="P:axoneme assembly"/>
    <property type="evidence" value="ECO:0007669"/>
    <property type="project" value="TreeGrafter"/>
</dbReference>
<keyword evidence="9" id="KW-1185">Reference proteome</keyword>
<feature type="compositionally biased region" description="Low complexity" evidence="6">
    <location>
        <begin position="285"/>
        <end position="317"/>
    </location>
</feature>
<dbReference type="OrthoDB" id="272202at2759"/>
<accession>A0A4P9W7F5</accession>
<feature type="region of interest" description="Disordered" evidence="6">
    <location>
        <begin position="257"/>
        <end position="325"/>
    </location>
</feature>
<evidence type="ECO:0000313" key="9">
    <source>
        <dbReference type="Proteomes" id="UP000269721"/>
    </source>
</evidence>
<organism evidence="8 9">
    <name type="scientific">Blyttiomyces helicus</name>
    <dbReference type="NCBI Taxonomy" id="388810"/>
    <lineage>
        <taxon>Eukaryota</taxon>
        <taxon>Fungi</taxon>
        <taxon>Fungi incertae sedis</taxon>
        <taxon>Chytridiomycota</taxon>
        <taxon>Chytridiomycota incertae sedis</taxon>
        <taxon>Chytridiomycetes</taxon>
        <taxon>Chytridiomycetes incertae sedis</taxon>
        <taxon>Blyttiomyces</taxon>
    </lineage>
</organism>
<comment type="subcellular location">
    <subcellularLocation>
        <location evidence="1">Cytoplasm</location>
        <location evidence="1">Cytoskeleton</location>
        <location evidence="1">Cilium axoneme</location>
    </subcellularLocation>
</comment>
<reference evidence="9" key="1">
    <citation type="journal article" date="2018" name="Nat. Microbiol.">
        <title>Leveraging single-cell genomics to expand the fungal tree of life.</title>
        <authorList>
            <person name="Ahrendt S.R."/>
            <person name="Quandt C.A."/>
            <person name="Ciobanu D."/>
            <person name="Clum A."/>
            <person name="Salamov A."/>
            <person name="Andreopoulos B."/>
            <person name="Cheng J.F."/>
            <person name="Woyke T."/>
            <person name="Pelin A."/>
            <person name="Henrissat B."/>
            <person name="Reynolds N.K."/>
            <person name="Benny G.L."/>
            <person name="Smith M.E."/>
            <person name="James T.Y."/>
            <person name="Grigoriev I.V."/>
        </authorList>
    </citation>
    <scope>NUCLEOTIDE SEQUENCE [LARGE SCALE GENOMIC DNA]</scope>
</reference>
<feature type="signal peptide" evidence="7">
    <location>
        <begin position="1"/>
        <end position="30"/>
    </location>
</feature>
<evidence type="ECO:0000256" key="1">
    <source>
        <dbReference type="ARBA" id="ARBA00004430"/>
    </source>
</evidence>
<dbReference type="PANTHER" id="PTHR13159">
    <property type="entry name" value="RADIAL SPOKEHEAD-RELATED"/>
    <property type="match status" value="1"/>
</dbReference>
<feature type="chain" id="PRO_5020830462" evidence="7">
    <location>
        <begin position="31"/>
        <end position="473"/>
    </location>
</feature>
<sequence>MNTERRPPHLNLHLLPLLLLLLLLVHPSQPQAIPSASWNSPLSTYCGETSQSCLALQAEAAKVQFPSVALGKGDTVVVFMRVVWNNNAQSINFTGSVATTQRLVYSAAFFPVVDSYSVMTIPGSWTNLSAHVDDNVPLTVTMTLLHDNQLYTMPEVPWVQRIGGNINYAPFRTVVGTLNQDCTLSTCSCIQSSPDLGFDHICGQQCTDPAALYGNGTSSTCDIQAMTSGGSRMRYSHRTIERLAAAAALMDGSQVSSVQFMEEETTSRPQSASLDIDAKPDAEPADSNAAPSDAPAADTTAAEPTDAPTESAPAPESGPVAENETTAAPAPIADAIPVEPVAPPADTPAVAPVEAVPEDVDGPVYKFLKRNDEYKRPSIHLPEASEIALAKSYLMTSSQRADLSLYDHLTSVVVRILETRPANALDIFETISGDIKRSKFNVEDTHAPGALRKAPDVSPSNDLAKLQIKFFQV</sequence>
<name>A0A4P9W7F5_9FUNG</name>
<keyword evidence="7" id="KW-0732">Signal</keyword>
<evidence type="ECO:0000256" key="6">
    <source>
        <dbReference type="SAM" id="MobiDB-lite"/>
    </source>
</evidence>
<evidence type="ECO:0000256" key="4">
    <source>
        <dbReference type="ARBA" id="ARBA00023212"/>
    </source>
</evidence>
<keyword evidence="2" id="KW-0963">Cytoplasm</keyword>
<evidence type="ECO:0000313" key="8">
    <source>
        <dbReference type="EMBL" id="RKO88294.1"/>
    </source>
</evidence>
<dbReference type="GO" id="GO:0060294">
    <property type="term" value="P:cilium movement involved in cell motility"/>
    <property type="evidence" value="ECO:0007669"/>
    <property type="project" value="InterPro"/>
</dbReference>
<evidence type="ECO:0000256" key="2">
    <source>
        <dbReference type="ARBA" id="ARBA00022490"/>
    </source>
</evidence>
<dbReference type="Proteomes" id="UP000269721">
    <property type="component" value="Unassembled WGS sequence"/>
</dbReference>
<keyword evidence="5" id="KW-0966">Cell projection</keyword>
<protein>
    <submittedName>
        <fullName evidence="8">Uncharacterized protein</fullName>
    </submittedName>
</protein>
<dbReference type="InterPro" id="IPR006802">
    <property type="entry name" value="Radial_spoke"/>
</dbReference>
<keyword evidence="3" id="KW-0969">Cilium</keyword>
<dbReference type="Pfam" id="PF04712">
    <property type="entry name" value="Radial_spoke"/>
    <property type="match status" value="1"/>
</dbReference>
<dbReference type="PANTHER" id="PTHR13159:SF0">
    <property type="entry name" value="RADIAL SPOKE HEAD 6 HOMOLOG A"/>
    <property type="match status" value="1"/>
</dbReference>
<dbReference type="AlphaFoldDB" id="A0A4P9W7F5"/>